<reference evidence="4" key="1">
    <citation type="submission" date="2018-01" db="EMBL/GenBank/DDBJ databases">
        <authorList>
            <person name="Regsiter A."/>
            <person name="William W."/>
        </authorList>
    </citation>
    <scope>NUCLEOTIDE SEQUENCE</scope>
    <source>
        <strain evidence="4">TRIP AH-1</strain>
    </source>
</reference>
<dbReference type="GO" id="GO:0009523">
    <property type="term" value="C:photosystem II"/>
    <property type="evidence" value="ECO:0007669"/>
    <property type="project" value="UniProtKB-KW"/>
</dbReference>
<organism evidence="4">
    <name type="scientific">uncultured Desulfobacterium sp</name>
    <dbReference type="NCBI Taxonomy" id="201089"/>
    <lineage>
        <taxon>Bacteria</taxon>
        <taxon>Pseudomonadati</taxon>
        <taxon>Thermodesulfobacteriota</taxon>
        <taxon>Desulfobacteria</taxon>
        <taxon>Desulfobacterales</taxon>
        <taxon>Desulfobacteriaceae</taxon>
        <taxon>Desulfobacterium</taxon>
        <taxon>environmental samples</taxon>
    </lineage>
</organism>
<dbReference type="AlphaFoldDB" id="A0A445MYU9"/>
<dbReference type="SUPFAM" id="SSF110296">
    <property type="entry name" value="Oligoxyloglucan reducing end-specific cellobiohydrolase"/>
    <property type="match status" value="1"/>
</dbReference>
<feature type="domain" description="Photosynthesis system II assembly factor Ycf48/Hcf136-like" evidence="3">
    <location>
        <begin position="27"/>
        <end position="108"/>
    </location>
</feature>
<dbReference type="GO" id="GO:0015979">
    <property type="term" value="P:photosynthesis"/>
    <property type="evidence" value="ECO:0007669"/>
    <property type="project" value="UniProtKB-KW"/>
</dbReference>
<proteinExistence type="predicted"/>
<gene>
    <name evidence="4" type="ORF">PITCH_A2340004</name>
</gene>
<sequence>MGDWGTILHSVDKGKTWSLCHIGQFPPLFSVCFKNDKLGWAVGQNGFALKTENGGTSWERFPVNTENSLYRIQLKDDYGVIAGDQATMFKTEDGGITWARMDVDLRPPYPWFSDAWILPSNSAKVMSIGNGIILKTKIK</sequence>
<accession>A0A445MYU9</accession>
<dbReference type="Pfam" id="PF14870">
    <property type="entry name" value="PSII_BNR"/>
    <property type="match status" value="1"/>
</dbReference>
<dbReference type="InterPro" id="IPR028203">
    <property type="entry name" value="PSII_CF48-like_dom"/>
</dbReference>
<evidence type="ECO:0000313" key="4">
    <source>
        <dbReference type="EMBL" id="SPD74511.1"/>
    </source>
</evidence>
<dbReference type="PANTHER" id="PTHR47199:SF2">
    <property type="entry name" value="PHOTOSYSTEM II STABILITY_ASSEMBLY FACTOR HCF136, CHLOROPLASTIC"/>
    <property type="match status" value="1"/>
</dbReference>
<evidence type="ECO:0000256" key="1">
    <source>
        <dbReference type="ARBA" id="ARBA00022531"/>
    </source>
</evidence>
<dbReference type="InterPro" id="IPR015943">
    <property type="entry name" value="WD40/YVTN_repeat-like_dom_sf"/>
</dbReference>
<dbReference type="PANTHER" id="PTHR47199">
    <property type="entry name" value="PHOTOSYSTEM II STABILITY/ASSEMBLY FACTOR HCF136, CHLOROPLASTIC"/>
    <property type="match status" value="1"/>
</dbReference>
<dbReference type="Gene3D" id="2.130.10.10">
    <property type="entry name" value="YVTN repeat-like/Quinoprotein amine dehydrogenase"/>
    <property type="match status" value="1"/>
</dbReference>
<protein>
    <recommendedName>
        <fullName evidence="3">Photosynthesis system II assembly factor Ycf48/Hcf136-like domain-containing protein</fullName>
    </recommendedName>
</protein>
<keyword evidence="2" id="KW-0604">Photosystem II</keyword>
<keyword evidence="1" id="KW-0602">Photosynthesis</keyword>
<evidence type="ECO:0000256" key="2">
    <source>
        <dbReference type="ARBA" id="ARBA00023276"/>
    </source>
</evidence>
<name>A0A445MYU9_9BACT</name>
<evidence type="ECO:0000259" key="3">
    <source>
        <dbReference type="Pfam" id="PF14870"/>
    </source>
</evidence>
<dbReference type="EMBL" id="OJIN01000151">
    <property type="protein sequence ID" value="SPD74511.1"/>
    <property type="molecule type" value="Genomic_DNA"/>
</dbReference>